<evidence type="ECO:0000313" key="6">
    <source>
        <dbReference type="Proteomes" id="UP001642464"/>
    </source>
</evidence>
<feature type="domain" description="EF-hand" evidence="4">
    <location>
        <begin position="744"/>
        <end position="779"/>
    </location>
</feature>
<dbReference type="PROSITE" id="PS50222">
    <property type="entry name" value="EF_HAND_2"/>
    <property type="match status" value="1"/>
</dbReference>
<dbReference type="Proteomes" id="UP001642464">
    <property type="component" value="Unassembled WGS sequence"/>
</dbReference>
<reference evidence="5 6" key="1">
    <citation type="submission" date="2024-02" db="EMBL/GenBank/DDBJ databases">
        <authorList>
            <person name="Chen Y."/>
            <person name="Shah S."/>
            <person name="Dougan E. K."/>
            <person name="Thang M."/>
            <person name="Chan C."/>
        </authorList>
    </citation>
    <scope>NUCLEOTIDE SEQUENCE [LARGE SCALE GENOMIC DNA]</scope>
</reference>
<feature type="region of interest" description="Disordered" evidence="3">
    <location>
        <begin position="473"/>
        <end position="493"/>
    </location>
</feature>
<dbReference type="InterPro" id="IPR011992">
    <property type="entry name" value="EF-hand-dom_pair"/>
</dbReference>
<evidence type="ECO:0000256" key="3">
    <source>
        <dbReference type="SAM" id="MobiDB-lite"/>
    </source>
</evidence>
<feature type="coiled-coil region" evidence="2">
    <location>
        <begin position="136"/>
        <end position="212"/>
    </location>
</feature>
<dbReference type="InterPro" id="IPR002048">
    <property type="entry name" value="EF_hand_dom"/>
</dbReference>
<name>A0ABP0J1H6_9DINO</name>
<evidence type="ECO:0000256" key="2">
    <source>
        <dbReference type="SAM" id="Coils"/>
    </source>
</evidence>
<protein>
    <recommendedName>
        <fullName evidence="4">EF-hand domain-containing protein</fullName>
    </recommendedName>
</protein>
<dbReference type="SUPFAM" id="SSF47473">
    <property type="entry name" value="EF-hand"/>
    <property type="match status" value="1"/>
</dbReference>
<evidence type="ECO:0000259" key="4">
    <source>
        <dbReference type="PROSITE" id="PS50222"/>
    </source>
</evidence>
<gene>
    <name evidence="5" type="ORF">SCF082_LOCUS9765</name>
</gene>
<dbReference type="Pfam" id="PF20524">
    <property type="entry name" value="DUF6739"/>
    <property type="match status" value="2"/>
</dbReference>
<sequence>MRSMPILTPWHRDMKDNVKSRVKEQVAGRTGASWEDRLQEQKAKKVQVMKSIEKEQKELIKAATEKGIEKQQVYSPLLTLRFAPNLSAEKQAQRLEERKQDMSEKVRSYAMQRREILEKMRTREPLFRIEDVSTAKALLAEGRRKKQEELQNEEKKRWEHLEECAMKGVQKRDALYDLHNSPSFDERLAKAVERKKQELKELEKIQKERIRDAIEVGHQKSTSVSPLLGVLRNPPDNAERTREILEERQRVMASVAREYFRKRDDMLQRQQNRTPLFSCEAVEDRDAQLQLEEQARKRKKEMQAEQMKQRQHIQELQNKALAPSLMAPIAPVQAEGKVERRASWLNTNVFQDRLIDDEAIAAMKTLQMARAMELFKDLEEKKDQVQNPSGYLKAAIKRETPPAASFQGNAHDEGKVHRRASWLNANVFPDRPIDEEAIAMLKALGAARAMELFKDIEEKKEQVRNPSGYLKTAVAREPTGPPSPMRSQPAALGPEEKIYRRGSWLNAKVFADRPIDDEALEAVKSLGIQRAMELFKDVEEKQEKVANPSGYLKAAVAREGSAPAMSTYPTYRQAPSTEVEEEKIQKRVTWLNSNIFPDRRIDNEAIGAMFGLGIARAFELLKEIEGKSAQLRNPSGYLKKAALQEGLVPPSVAAQAHATAAPNQEDKVWRRASWLNNNVFPDRPIDEEAIAAMSSLNVARAMELFKEVEEKAANLRNPGCYAGQAAQVRDLLRARLKAGVNDSATEEYIDQCIRQADVNSDGKIDIDEFVHLMVLHLPDARIAADTEFVTDQAQCLREWSQERAHRLLQIIVTTTLDRSAVQRWALCLLTTLGAGMLEGFLLVDLSHEKALNFVLRYAAEQLLPSVVWCTQDASLVCEAMGFSPEDLLKRLEGTAKASTLLAVGQCHAVRSVSAGFGLLGQLFQFAQITNNTFKHFKEKVRAGRDVPLSSGAEERVIRLCGDFSYATYATVSKNGRFHILPVLDSSNMPMLAERVTHGFKYPLFLSVPPNLWGQPDVWRPLLGAAVQPSWLLKGLTEQILCIEVDGTARHEILLFGKVRKIGIEQASNAFRGISFVCLRSLQQQGLDTSKVKLLRVYLGDSHELSSTGAGKRFTCRERFESRREADVLVDFHAPIVRRLRLWALDSATLVPVEDHEDALPTFCFETTSTERFQNLAHLMRDTAHVVDQVSAVKLCKTLGAPLPRLIHYPSTAETVNAAYALARPGEEFCDPTQTLVLCEREWGAKEIRKLNAGFKVLSAAEIIDDLLREVRQWARHGFTGPEIQAELDRRDLQTLKVVRSAMHAACSAEQKGESEVSGAMGLKGRITWLNGNVFTAAPLDQEAREAAASLPLERALEILKDLEGKSTSVTRH</sequence>
<dbReference type="PROSITE" id="PS00018">
    <property type="entry name" value="EF_HAND_1"/>
    <property type="match status" value="1"/>
</dbReference>
<dbReference type="EMBL" id="CAXAMM010005681">
    <property type="protein sequence ID" value="CAK9008196.1"/>
    <property type="molecule type" value="Genomic_DNA"/>
</dbReference>
<evidence type="ECO:0000313" key="5">
    <source>
        <dbReference type="EMBL" id="CAK9008196.1"/>
    </source>
</evidence>
<keyword evidence="2" id="KW-0175">Coiled coil</keyword>
<dbReference type="InterPro" id="IPR046627">
    <property type="entry name" value="DUF6739"/>
</dbReference>
<dbReference type="SMART" id="SM00054">
    <property type="entry name" value="EFh"/>
    <property type="match status" value="1"/>
</dbReference>
<accession>A0ABP0J1H6</accession>
<keyword evidence="1" id="KW-0106">Calcium</keyword>
<keyword evidence="6" id="KW-1185">Reference proteome</keyword>
<comment type="caution">
    <text evidence="5">The sequence shown here is derived from an EMBL/GenBank/DDBJ whole genome shotgun (WGS) entry which is preliminary data.</text>
</comment>
<dbReference type="InterPro" id="IPR018247">
    <property type="entry name" value="EF_Hand_1_Ca_BS"/>
</dbReference>
<feature type="coiled-coil region" evidence="2">
    <location>
        <begin position="285"/>
        <end position="319"/>
    </location>
</feature>
<feature type="coiled-coil region" evidence="2">
    <location>
        <begin position="85"/>
        <end position="112"/>
    </location>
</feature>
<dbReference type="Gene3D" id="1.10.238.10">
    <property type="entry name" value="EF-hand"/>
    <property type="match status" value="1"/>
</dbReference>
<evidence type="ECO:0000256" key="1">
    <source>
        <dbReference type="ARBA" id="ARBA00022837"/>
    </source>
</evidence>
<organism evidence="5 6">
    <name type="scientific">Durusdinium trenchii</name>
    <dbReference type="NCBI Taxonomy" id="1381693"/>
    <lineage>
        <taxon>Eukaryota</taxon>
        <taxon>Sar</taxon>
        <taxon>Alveolata</taxon>
        <taxon>Dinophyceae</taxon>
        <taxon>Suessiales</taxon>
        <taxon>Symbiodiniaceae</taxon>
        <taxon>Durusdinium</taxon>
    </lineage>
</organism>
<proteinExistence type="predicted"/>